<feature type="compositionally biased region" description="Basic residues" evidence="1">
    <location>
        <begin position="10"/>
        <end position="30"/>
    </location>
</feature>
<evidence type="ECO:0000313" key="2">
    <source>
        <dbReference type="EMBL" id="GBP35080.1"/>
    </source>
</evidence>
<reference evidence="2 3" key="1">
    <citation type="journal article" date="2019" name="Commun. Biol.">
        <title>The bagworm genome reveals a unique fibroin gene that provides high tensile strength.</title>
        <authorList>
            <person name="Kono N."/>
            <person name="Nakamura H."/>
            <person name="Ohtoshi R."/>
            <person name="Tomita M."/>
            <person name="Numata K."/>
            <person name="Arakawa K."/>
        </authorList>
    </citation>
    <scope>NUCLEOTIDE SEQUENCE [LARGE SCALE GENOMIC DNA]</scope>
</reference>
<proteinExistence type="predicted"/>
<organism evidence="2 3">
    <name type="scientific">Eumeta variegata</name>
    <name type="common">Bagworm moth</name>
    <name type="synonym">Eumeta japonica</name>
    <dbReference type="NCBI Taxonomy" id="151549"/>
    <lineage>
        <taxon>Eukaryota</taxon>
        <taxon>Metazoa</taxon>
        <taxon>Ecdysozoa</taxon>
        <taxon>Arthropoda</taxon>
        <taxon>Hexapoda</taxon>
        <taxon>Insecta</taxon>
        <taxon>Pterygota</taxon>
        <taxon>Neoptera</taxon>
        <taxon>Endopterygota</taxon>
        <taxon>Lepidoptera</taxon>
        <taxon>Glossata</taxon>
        <taxon>Ditrysia</taxon>
        <taxon>Tineoidea</taxon>
        <taxon>Psychidae</taxon>
        <taxon>Oiketicinae</taxon>
        <taxon>Eumeta</taxon>
    </lineage>
</organism>
<dbReference type="AlphaFoldDB" id="A0A4C1V963"/>
<gene>
    <name evidence="2" type="ORF">EVAR_28277_1</name>
</gene>
<comment type="caution">
    <text evidence="2">The sequence shown here is derived from an EMBL/GenBank/DDBJ whole genome shotgun (WGS) entry which is preliminary data.</text>
</comment>
<dbReference type="Proteomes" id="UP000299102">
    <property type="component" value="Unassembled WGS sequence"/>
</dbReference>
<sequence>MVGCGGRGAGRARRRRRGRRATTRGPPRRYARVDGVGRPPPCTPRSDAAPAAGARCFPLRLRQTQCSSTSVVSYVVAAGDATPSLRYTAVLSPQFERNIYITFKLHSGNRQSRLRTFTYRTSAECDI</sequence>
<evidence type="ECO:0000256" key="1">
    <source>
        <dbReference type="SAM" id="MobiDB-lite"/>
    </source>
</evidence>
<evidence type="ECO:0000313" key="3">
    <source>
        <dbReference type="Proteomes" id="UP000299102"/>
    </source>
</evidence>
<protein>
    <submittedName>
        <fullName evidence="2">Uncharacterized protein</fullName>
    </submittedName>
</protein>
<accession>A0A4C1V963</accession>
<dbReference type="EMBL" id="BGZK01000299">
    <property type="protein sequence ID" value="GBP35080.1"/>
    <property type="molecule type" value="Genomic_DNA"/>
</dbReference>
<feature type="region of interest" description="Disordered" evidence="1">
    <location>
        <begin position="1"/>
        <end position="50"/>
    </location>
</feature>
<name>A0A4C1V963_EUMVA</name>
<keyword evidence="3" id="KW-1185">Reference proteome</keyword>